<dbReference type="EMBL" id="QXGF01003341">
    <property type="protein sequence ID" value="KAE8921793.1"/>
    <property type="molecule type" value="Genomic_DNA"/>
</dbReference>
<evidence type="ECO:0000313" key="5">
    <source>
        <dbReference type="EMBL" id="KAE9083564.1"/>
    </source>
</evidence>
<evidence type="ECO:0000313" key="3">
    <source>
        <dbReference type="EMBL" id="KAE8997103.1"/>
    </source>
</evidence>
<evidence type="ECO:0000313" key="12">
    <source>
        <dbReference type="Proteomes" id="UP000429523"/>
    </source>
</evidence>
<evidence type="ECO:0000313" key="13">
    <source>
        <dbReference type="Proteomes" id="UP000433483"/>
    </source>
</evidence>
<dbReference type="Proteomes" id="UP000440732">
    <property type="component" value="Unassembled WGS sequence"/>
</dbReference>
<evidence type="ECO:0000313" key="9">
    <source>
        <dbReference type="EMBL" id="KAE9178938.1"/>
    </source>
</evidence>
<evidence type="ECO:0000256" key="1">
    <source>
        <dbReference type="SAM" id="Phobius"/>
    </source>
</evidence>
<dbReference type="Proteomes" id="UP000488956">
    <property type="component" value="Unassembled WGS sequence"/>
</dbReference>
<dbReference type="Proteomes" id="UP000476176">
    <property type="component" value="Unassembled WGS sequence"/>
</dbReference>
<dbReference type="Proteomes" id="UP000437068">
    <property type="component" value="Unassembled WGS sequence"/>
</dbReference>
<protein>
    <submittedName>
        <fullName evidence="3">Uncharacterized protein</fullName>
    </submittedName>
</protein>
<dbReference type="Proteomes" id="UP000433483">
    <property type="component" value="Unassembled WGS sequence"/>
</dbReference>
<dbReference type="EMBL" id="QXFX01003441">
    <property type="protein sequence ID" value="KAE9068996.1"/>
    <property type="molecule type" value="Genomic_DNA"/>
</dbReference>
<name>A0A6A3JZA9_9STRA</name>
<evidence type="ECO:0000313" key="15">
    <source>
        <dbReference type="Proteomes" id="UP000440367"/>
    </source>
</evidence>
<dbReference type="EMBL" id="QXGB01003324">
    <property type="protein sequence ID" value="KAE9171426.1"/>
    <property type="molecule type" value="Genomic_DNA"/>
</dbReference>
<organism evidence="3 18">
    <name type="scientific">Phytophthora fragariae</name>
    <dbReference type="NCBI Taxonomy" id="53985"/>
    <lineage>
        <taxon>Eukaryota</taxon>
        <taxon>Sar</taxon>
        <taxon>Stramenopiles</taxon>
        <taxon>Oomycota</taxon>
        <taxon>Peronosporomycetes</taxon>
        <taxon>Peronosporales</taxon>
        <taxon>Peronosporaceae</taxon>
        <taxon>Phytophthora</taxon>
    </lineage>
</organism>
<evidence type="ECO:0000313" key="11">
    <source>
        <dbReference type="EMBL" id="KAE9285289.1"/>
    </source>
</evidence>
<evidence type="ECO:0000313" key="7">
    <source>
        <dbReference type="EMBL" id="KAE9171426.1"/>
    </source>
</evidence>
<evidence type="ECO:0000313" key="19">
    <source>
        <dbReference type="Proteomes" id="UP000476176"/>
    </source>
</evidence>
<gene>
    <name evidence="10" type="ORF">PF001_g26763</name>
    <name evidence="9" type="ORF">PF002_g27948</name>
    <name evidence="8" type="ORF">PF004_g26390</name>
    <name evidence="7" type="ORF">PF005_g27145</name>
    <name evidence="5" type="ORF">PF006_g26666</name>
    <name evidence="6" type="ORF">PF007_g16697</name>
    <name evidence="11" type="ORF">PF008_g26951</name>
    <name evidence="2" type="ORF">PF009_g27934</name>
    <name evidence="4" type="ORF">PF010_g26833</name>
    <name evidence="3" type="ORF">PF011_g15621</name>
</gene>
<evidence type="ECO:0000313" key="16">
    <source>
        <dbReference type="Proteomes" id="UP000440732"/>
    </source>
</evidence>
<accession>A0A6A3JZA9</accession>
<dbReference type="EMBL" id="QXFW01001071">
    <property type="protein sequence ID" value="KAE8997103.1"/>
    <property type="molecule type" value="Genomic_DNA"/>
</dbReference>
<evidence type="ECO:0000313" key="10">
    <source>
        <dbReference type="EMBL" id="KAE9275071.1"/>
    </source>
</evidence>
<evidence type="ECO:0000313" key="17">
    <source>
        <dbReference type="Proteomes" id="UP000441208"/>
    </source>
</evidence>
<comment type="caution">
    <text evidence="3">The sequence shown here is derived from an EMBL/GenBank/DDBJ whole genome shotgun (WGS) entry which is preliminary data.</text>
</comment>
<dbReference type="EMBL" id="QXGE01003443">
    <property type="protein sequence ID" value="KAE9275071.1"/>
    <property type="molecule type" value="Genomic_DNA"/>
</dbReference>
<dbReference type="EMBL" id="QXFZ01001088">
    <property type="protein sequence ID" value="KAE9097242.1"/>
    <property type="molecule type" value="Genomic_DNA"/>
</dbReference>
<evidence type="ECO:0000313" key="2">
    <source>
        <dbReference type="EMBL" id="KAE8921793.1"/>
    </source>
</evidence>
<proteinExistence type="predicted"/>
<keyword evidence="13" id="KW-1185">Reference proteome</keyword>
<dbReference type="Proteomes" id="UP000460718">
    <property type="component" value="Unassembled WGS sequence"/>
</dbReference>
<dbReference type="Proteomes" id="UP000440367">
    <property type="component" value="Unassembled WGS sequence"/>
</dbReference>
<feature type="transmembrane region" description="Helical" evidence="1">
    <location>
        <begin position="45"/>
        <end position="69"/>
    </location>
</feature>
<evidence type="ECO:0000313" key="18">
    <source>
        <dbReference type="Proteomes" id="UP000460718"/>
    </source>
</evidence>
<reference evidence="18 19" key="1">
    <citation type="submission" date="2018-09" db="EMBL/GenBank/DDBJ databases">
        <title>Genomic investigation of the strawberry pathogen Phytophthora fragariae indicates pathogenicity is determined by transcriptional variation in three key races.</title>
        <authorList>
            <person name="Adams T.M."/>
            <person name="Armitage A.D."/>
            <person name="Sobczyk M.K."/>
            <person name="Bates H.J."/>
            <person name="Dunwell J.M."/>
            <person name="Nellist C.F."/>
            <person name="Harrison R.J."/>
        </authorList>
    </citation>
    <scope>NUCLEOTIDE SEQUENCE [LARGE SCALE GENOMIC DNA]</scope>
    <source>
        <strain evidence="10 14">A4</strain>
        <strain evidence="9 15">BC-1</strain>
        <strain evidence="8 19">BC-23</strain>
        <strain evidence="7 13">NOV-27</strain>
        <strain evidence="5 16">NOV-5</strain>
        <strain evidence="6 17">NOV-71</strain>
        <strain evidence="11 20">NOV-77</strain>
        <strain evidence="2 12">NOV-9</strain>
        <strain evidence="4 21">ONT-3</strain>
        <strain evidence="3 18">SCRP245</strain>
    </source>
</reference>
<dbReference type="EMBL" id="QXGA01003413">
    <property type="protein sequence ID" value="KAE9083564.1"/>
    <property type="molecule type" value="Genomic_DNA"/>
</dbReference>
<keyword evidence="1" id="KW-1133">Transmembrane helix</keyword>
<sequence length="152" mass="17096">MLDQGDADKSIVLAAETSLRATKNGLLAVRPVAITPFIDMSVTRFSTIICMFLAITSDYFFATFLYHVLALLGDGSIRSLLDIVHFNIGEGLRTLGRATLIAHDRHLRGRVLPTSFDRKRKRLDLSQEIHGQRRSDKGHKRQVMLRDCDEAT</sequence>
<evidence type="ECO:0000313" key="20">
    <source>
        <dbReference type="Proteomes" id="UP000486351"/>
    </source>
</evidence>
<evidence type="ECO:0000313" key="4">
    <source>
        <dbReference type="EMBL" id="KAE9068996.1"/>
    </source>
</evidence>
<dbReference type="OrthoDB" id="10570349at2759"/>
<evidence type="ECO:0000313" key="8">
    <source>
        <dbReference type="EMBL" id="KAE9175415.1"/>
    </source>
</evidence>
<dbReference type="AlphaFoldDB" id="A0A6A3JZA9"/>
<dbReference type="EMBL" id="QXGC01003476">
    <property type="protein sequence ID" value="KAE9175415.1"/>
    <property type="molecule type" value="Genomic_DNA"/>
</dbReference>
<dbReference type="Proteomes" id="UP000441208">
    <property type="component" value="Unassembled WGS sequence"/>
</dbReference>
<keyword evidence="1" id="KW-0472">Membrane</keyword>
<dbReference type="EMBL" id="QXFY01003424">
    <property type="protein sequence ID" value="KAE9285289.1"/>
    <property type="molecule type" value="Genomic_DNA"/>
</dbReference>
<keyword evidence="1" id="KW-0812">Transmembrane</keyword>
<dbReference type="EMBL" id="QXGD01003289">
    <property type="protein sequence ID" value="KAE9178938.1"/>
    <property type="molecule type" value="Genomic_DNA"/>
</dbReference>
<evidence type="ECO:0000313" key="6">
    <source>
        <dbReference type="EMBL" id="KAE9097242.1"/>
    </source>
</evidence>
<dbReference type="Proteomes" id="UP000429523">
    <property type="component" value="Unassembled WGS sequence"/>
</dbReference>
<evidence type="ECO:0000313" key="21">
    <source>
        <dbReference type="Proteomes" id="UP000488956"/>
    </source>
</evidence>
<evidence type="ECO:0000313" key="14">
    <source>
        <dbReference type="Proteomes" id="UP000437068"/>
    </source>
</evidence>
<dbReference type="Proteomes" id="UP000486351">
    <property type="component" value="Unassembled WGS sequence"/>
</dbReference>